<dbReference type="PANTHER" id="PTHR13378:SF1">
    <property type="entry name" value="RAGULATOR COMPLEX PROTEIN LAMTOR3"/>
    <property type="match status" value="1"/>
</dbReference>
<dbReference type="GO" id="GO:0032008">
    <property type="term" value="P:positive regulation of TOR signaling"/>
    <property type="evidence" value="ECO:0007669"/>
    <property type="project" value="TreeGrafter"/>
</dbReference>
<dbReference type="GO" id="GO:0071230">
    <property type="term" value="P:cellular response to amino acid stimulus"/>
    <property type="evidence" value="ECO:0007669"/>
    <property type="project" value="TreeGrafter"/>
</dbReference>
<sequence>MSDITTDLQAQRKEELGRHFQELVSTSDGLHAAMLSDREGVQLTMAQGPDLPQDIIDPTLNATFSSTSGHASKLGIGKNHTITTLYGMYQVIQTASRGDSPGQLVITLIAEASANTGMLIDLAERLAEAIRPFSEALGEVE</sequence>
<evidence type="ECO:0000256" key="1">
    <source>
        <dbReference type="ARBA" id="ARBA00005356"/>
    </source>
</evidence>
<dbReference type="SMART" id="SM01278">
    <property type="entry name" value="MAPKK1_Int"/>
    <property type="match status" value="1"/>
</dbReference>
<name>A0A4P9Y460_9FUNG</name>
<evidence type="ECO:0000313" key="2">
    <source>
        <dbReference type="EMBL" id="RKP13717.1"/>
    </source>
</evidence>
<evidence type="ECO:0000313" key="3">
    <source>
        <dbReference type="Proteomes" id="UP000267251"/>
    </source>
</evidence>
<dbReference type="Gene3D" id="3.30.450.30">
    <property type="entry name" value="Dynein light chain 2a, cytoplasmic"/>
    <property type="match status" value="1"/>
</dbReference>
<reference evidence="3" key="1">
    <citation type="journal article" date="2018" name="Nat. Microbiol.">
        <title>Leveraging single-cell genomics to expand the fungal tree of life.</title>
        <authorList>
            <person name="Ahrendt S.R."/>
            <person name="Quandt C.A."/>
            <person name="Ciobanu D."/>
            <person name="Clum A."/>
            <person name="Salamov A."/>
            <person name="Andreopoulos B."/>
            <person name="Cheng J.F."/>
            <person name="Woyke T."/>
            <person name="Pelin A."/>
            <person name="Henrissat B."/>
            <person name="Reynolds N.K."/>
            <person name="Benny G.L."/>
            <person name="Smith M.E."/>
            <person name="James T.Y."/>
            <person name="Grigoriev I.V."/>
        </authorList>
    </citation>
    <scope>NUCLEOTIDE SEQUENCE [LARGE SCALE GENOMIC DNA]</scope>
</reference>
<dbReference type="SUPFAM" id="SSF103196">
    <property type="entry name" value="Roadblock/LC7 domain"/>
    <property type="match status" value="1"/>
</dbReference>
<organism evidence="2 3">
    <name type="scientific">Piptocephalis cylindrospora</name>
    <dbReference type="NCBI Taxonomy" id="1907219"/>
    <lineage>
        <taxon>Eukaryota</taxon>
        <taxon>Fungi</taxon>
        <taxon>Fungi incertae sedis</taxon>
        <taxon>Zoopagomycota</taxon>
        <taxon>Zoopagomycotina</taxon>
        <taxon>Zoopagomycetes</taxon>
        <taxon>Zoopagales</taxon>
        <taxon>Piptocephalidaceae</taxon>
        <taxon>Piptocephalis</taxon>
    </lineage>
</organism>
<dbReference type="GO" id="GO:0071986">
    <property type="term" value="C:Ragulator complex"/>
    <property type="evidence" value="ECO:0007669"/>
    <property type="project" value="TreeGrafter"/>
</dbReference>
<dbReference type="EMBL" id="KZ987958">
    <property type="protein sequence ID" value="RKP13717.1"/>
    <property type="molecule type" value="Genomic_DNA"/>
</dbReference>
<protein>
    <submittedName>
        <fullName evidence="2">Ragulator complex protein LAMTOR3</fullName>
    </submittedName>
</protein>
<keyword evidence="3" id="KW-1185">Reference proteome</keyword>
<dbReference type="Proteomes" id="UP000267251">
    <property type="component" value="Unassembled WGS sequence"/>
</dbReference>
<comment type="similarity">
    <text evidence="1">Belongs to the LAMTOR3 family.</text>
</comment>
<gene>
    <name evidence="2" type="ORF">BJ684DRAFT_19819</name>
</gene>
<proteinExistence type="inferred from homology"/>
<dbReference type="AlphaFoldDB" id="A0A4P9Y460"/>
<dbReference type="PANTHER" id="PTHR13378">
    <property type="entry name" value="REGULATOR COMPLEX PROTEIN LAMTOR3"/>
    <property type="match status" value="1"/>
</dbReference>
<accession>A0A4P9Y460</accession>
<dbReference type="Pfam" id="PF08923">
    <property type="entry name" value="MAPKK1_Int"/>
    <property type="match status" value="1"/>
</dbReference>
<dbReference type="InterPro" id="IPR015019">
    <property type="entry name" value="LAMTOR3"/>
</dbReference>
<dbReference type="OrthoDB" id="343907at2759"/>